<dbReference type="InterPro" id="IPR020843">
    <property type="entry name" value="ER"/>
</dbReference>
<gene>
    <name evidence="8" type="ORF">SYYSPA8_03135</name>
</gene>
<dbReference type="SUPFAM" id="SSF51735">
    <property type="entry name" value="NAD(P)-binding Rossmann-fold domains"/>
    <property type="match status" value="1"/>
</dbReference>
<comment type="cofactor">
    <cofactor evidence="1 6">
        <name>Zn(2+)</name>
        <dbReference type="ChEBI" id="CHEBI:29105"/>
    </cofactor>
</comment>
<dbReference type="PANTHER" id="PTHR43350:SF21">
    <property type="entry name" value="S-NITROSOMYCOTHIOL REDUCTASE MSCR"/>
    <property type="match status" value="1"/>
</dbReference>
<evidence type="ECO:0000256" key="3">
    <source>
        <dbReference type="ARBA" id="ARBA00022723"/>
    </source>
</evidence>
<evidence type="ECO:0000256" key="1">
    <source>
        <dbReference type="ARBA" id="ARBA00001947"/>
    </source>
</evidence>
<dbReference type="InterPro" id="IPR036291">
    <property type="entry name" value="NAD(P)-bd_dom_sf"/>
</dbReference>
<dbReference type="Pfam" id="PF00107">
    <property type="entry name" value="ADH_zinc_N"/>
    <property type="match status" value="1"/>
</dbReference>
<dbReference type="RefSeq" id="WP_323445331.1">
    <property type="nucleotide sequence ID" value="NZ_BSBI01000001.1"/>
</dbReference>
<dbReference type="InterPro" id="IPR013149">
    <property type="entry name" value="ADH-like_C"/>
</dbReference>
<comment type="similarity">
    <text evidence="2 6">Belongs to the zinc-containing alcohol dehydrogenase family.</text>
</comment>
<dbReference type="InterPro" id="IPR011032">
    <property type="entry name" value="GroES-like_sf"/>
</dbReference>
<dbReference type="EMBL" id="BSBI01000001">
    <property type="protein sequence ID" value="GLF93246.1"/>
    <property type="molecule type" value="Genomic_DNA"/>
</dbReference>
<evidence type="ECO:0000256" key="5">
    <source>
        <dbReference type="ARBA" id="ARBA00023002"/>
    </source>
</evidence>
<feature type="domain" description="Enoyl reductase (ER)" evidence="7">
    <location>
        <begin position="10"/>
        <end position="358"/>
    </location>
</feature>
<dbReference type="PANTHER" id="PTHR43350">
    <property type="entry name" value="NAD-DEPENDENT ALCOHOL DEHYDROGENASE"/>
    <property type="match status" value="1"/>
</dbReference>
<dbReference type="InterPro" id="IPR013154">
    <property type="entry name" value="ADH-like_N"/>
</dbReference>
<evidence type="ECO:0000313" key="8">
    <source>
        <dbReference type="EMBL" id="GLF93246.1"/>
    </source>
</evidence>
<reference evidence="8 9" key="1">
    <citation type="submission" date="2022-10" db="EMBL/GenBank/DDBJ databases">
        <title>Draft genome sequence of Streptomyces sp. YSPA8.</title>
        <authorList>
            <person name="Moriuchi R."/>
            <person name="Dohra H."/>
            <person name="Yamamura H."/>
            <person name="Kodani S."/>
        </authorList>
    </citation>
    <scope>NUCLEOTIDE SEQUENCE [LARGE SCALE GENOMIC DNA]</scope>
    <source>
        <strain evidence="8 9">YSPA8</strain>
    </source>
</reference>
<accession>A0ABQ5NTA5</accession>
<evidence type="ECO:0000256" key="4">
    <source>
        <dbReference type="ARBA" id="ARBA00022833"/>
    </source>
</evidence>
<dbReference type="Gene3D" id="3.90.180.10">
    <property type="entry name" value="Medium-chain alcohol dehydrogenases, catalytic domain"/>
    <property type="match status" value="1"/>
</dbReference>
<dbReference type="SUPFAM" id="SSF50129">
    <property type="entry name" value="GroES-like"/>
    <property type="match status" value="1"/>
</dbReference>
<dbReference type="Gene3D" id="3.40.50.720">
    <property type="entry name" value="NAD(P)-binding Rossmann-like Domain"/>
    <property type="match status" value="1"/>
</dbReference>
<name>A0ABQ5NTA5_9ACTN</name>
<keyword evidence="3 6" id="KW-0479">Metal-binding</keyword>
<proteinExistence type="inferred from homology"/>
<keyword evidence="9" id="KW-1185">Reference proteome</keyword>
<keyword evidence="4 6" id="KW-0862">Zinc</keyword>
<comment type="caution">
    <text evidence="8">The sequence shown here is derived from an EMBL/GenBank/DDBJ whole genome shotgun (WGS) entry which is preliminary data.</text>
</comment>
<organism evidence="8 9">
    <name type="scientific">Streptomyces yaizuensis</name>
    <dbReference type="NCBI Taxonomy" id="2989713"/>
    <lineage>
        <taxon>Bacteria</taxon>
        <taxon>Bacillati</taxon>
        <taxon>Actinomycetota</taxon>
        <taxon>Actinomycetes</taxon>
        <taxon>Kitasatosporales</taxon>
        <taxon>Streptomycetaceae</taxon>
        <taxon>Streptomyces</taxon>
    </lineage>
</organism>
<dbReference type="InterPro" id="IPR002328">
    <property type="entry name" value="ADH_Zn_CS"/>
</dbReference>
<evidence type="ECO:0000256" key="6">
    <source>
        <dbReference type="RuleBase" id="RU361277"/>
    </source>
</evidence>
<dbReference type="Proteomes" id="UP001291653">
    <property type="component" value="Unassembled WGS sequence"/>
</dbReference>
<dbReference type="Pfam" id="PF08240">
    <property type="entry name" value="ADH_N"/>
    <property type="match status" value="1"/>
</dbReference>
<sequence>MHAAVLHKTGDDTLDVVDAETVSFGPGRVRVRMHKAGLCHSDLSAMSGVLAHPAPFVPGHEGAGEVVEVGEGVTHVRPGDRVIVCWMPPCDACPSCAAGDGHLCRSGYRNLAHPNFRTGGSDGTVVPGMLGAGTFAEETVIAAYAAIPVPDDVPYEIAALIGCGVTTGIGAALNTAKVKPGSSVVVIGLGGVGISVLQGARVAGAARIIAVDPTPNRREWALKFGASQAVAPEDLKATVEHLTGGFGVDYAFEAVGRPGTLRAAYDATRLGGTVCLVGAGSRTDMTDISMAELVLNEKAILPSFYGGADIRRTYATIIDLWRAGRIDLESMITHHVPLTGINEAIRQMHTGEALRTVIDIA</sequence>
<keyword evidence="5" id="KW-0560">Oxidoreductase</keyword>
<evidence type="ECO:0000259" key="7">
    <source>
        <dbReference type="SMART" id="SM00829"/>
    </source>
</evidence>
<protein>
    <submittedName>
        <fullName evidence="8">Zinc-binding dehydrogenase</fullName>
    </submittedName>
</protein>
<dbReference type="PROSITE" id="PS00059">
    <property type="entry name" value="ADH_ZINC"/>
    <property type="match status" value="1"/>
</dbReference>
<evidence type="ECO:0000313" key="9">
    <source>
        <dbReference type="Proteomes" id="UP001291653"/>
    </source>
</evidence>
<dbReference type="SMART" id="SM00829">
    <property type="entry name" value="PKS_ER"/>
    <property type="match status" value="1"/>
</dbReference>
<evidence type="ECO:0000256" key="2">
    <source>
        <dbReference type="ARBA" id="ARBA00008072"/>
    </source>
</evidence>